<protein>
    <recommendedName>
        <fullName evidence="1">EF-hand domain-containing protein</fullName>
    </recommendedName>
</protein>
<dbReference type="Proteomes" id="UP000663887">
    <property type="component" value="Unassembled WGS sequence"/>
</dbReference>
<dbReference type="AlphaFoldDB" id="A0A816RDR6"/>
<dbReference type="EMBL" id="CAJOBF010000556">
    <property type="protein sequence ID" value="CAF3835283.1"/>
    <property type="molecule type" value="Genomic_DNA"/>
</dbReference>
<dbReference type="Pfam" id="PF13499">
    <property type="entry name" value="EF-hand_7"/>
    <property type="match status" value="1"/>
</dbReference>
<dbReference type="EMBL" id="CAJNRG010004968">
    <property type="protein sequence ID" value="CAF2071446.1"/>
    <property type="molecule type" value="Genomic_DNA"/>
</dbReference>
<evidence type="ECO:0000313" key="3">
    <source>
        <dbReference type="EMBL" id="CAF3835283.1"/>
    </source>
</evidence>
<dbReference type="Gene3D" id="1.10.238.10">
    <property type="entry name" value="EF-hand"/>
    <property type="match status" value="1"/>
</dbReference>
<comment type="caution">
    <text evidence="2">The sequence shown here is derived from an EMBL/GenBank/DDBJ whole genome shotgun (WGS) entry which is preliminary data.</text>
</comment>
<dbReference type="InterPro" id="IPR002048">
    <property type="entry name" value="EF_hand_dom"/>
</dbReference>
<evidence type="ECO:0000313" key="4">
    <source>
        <dbReference type="Proteomes" id="UP000663887"/>
    </source>
</evidence>
<sequence length="316" mass="36819">MSDRISAQSNIQRSDSSRALLKSSRHQLITVHSNTGYDTFSNKNSSVISVDHQSILSTSHSTIDDDDEDHDQVNIILNSTSVLSHVTTKDDYRSITKNEHQYSLTYMLLVYAQQDTDIMTTFESTRSYNNFNNVLNILELHFNIYADDKQQICFEGIFQILYDFKEQVTELALIETMQLLKIDPFISCNFEDFILVLCHLPPTKQDSNDFFIAFNELDYNKDFYITAEDIRHAMPHLISRFDEEIIRAAIHAIDIDHDNDRLSYFDFVTSRLLLQECEFNMKTTTLTNAHRLMPTKQRKESKSSSLNLRRIELNKK</sequence>
<dbReference type="SUPFAM" id="SSF47473">
    <property type="entry name" value="EF-hand"/>
    <property type="match status" value="1"/>
</dbReference>
<organism evidence="2 4">
    <name type="scientific">Rotaria magnacalcarata</name>
    <dbReference type="NCBI Taxonomy" id="392030"/>
    <lineage>
        <taxon>Eukaryota</taxon>
        <taxon>Metazoa</taxon>
        <taxon>Spiralia</taxon>
        <taxon>Gnathifera</taxon>
        <taxon>Rotifera</taxon>
        <taxon>Eurotatoria</taxon>
        <taxon>Bdelloidea</taxon>
        <taxon>Philodinida</taxon>
        <taxon>Philodinidae</taxon>
        <taxon>Rotaria</taxon>
    </lineage>
</organism>
<accession>A0A816RDR6</accession>
<dbReference type="InterPro" id="IPR011992">
    <property type="entry name" value="EF-hand-dom_pair"/>
</dbReference>
<reference evidence="2" key="1">
    <citation type="submission" date="2021-02" db="EMBL/GenBank/DDBJ databases">
        <authorList>
            <person name="Nowell W R."/>
        </authorList>
    </citation>
    <scope>NUCLEOTIDE SEQUENCE</scope>
</reference>
<feature type="domain" description="EF-hand" evidence="1">
    <location>
        <begin position="211"/>
        <end position="268"/>
    </location>
</feature>
<dbReference type="Proteomes" id="UP000663842">
    <property type="component" value="Unassembled WGS sequence"/>
</dbReference>
<dbReference type="GO" id="GO:0005509">
    <property type="term" value="F:calcium ion binding"/>
    <property type="evidence" value="ECO:0007669"/>
    <property type="project" value="InterPro"/>
</dbReference>
<evidence type="ECO:0000259" key="1">
    <source>
        <dbReference type="Pfam" id="PF13499"/>
    </source>
</evidence>
<gene>
    <name evidence="3" type="ORF">UXM345_LOCUS6864</name>
    <name evidence="2" type="ORF">XDN619_LOCUS12667</name>
</gene>
<evidence type="ECO:0000313" key="2">
    <source>
        <dbReference type="EMBL" id="CAF2071446.1"/>
    </source>
</evidence>
<proteinExistence type="predicted"/>
<name>A0A816RDR6_9BILA</name>